<evidence type="ECO:0000313" key="2">
    <source>
        <dbReference type="EMBL" id="TEB32060.1"/>
    </source>
</evidence>
<dbReference type="InterPro" id="IPR050281">
    <property type="entry name" value="Flavin_monoamine_oxidase"/>
</dbReference>
<dbReference type="Gene3D" id="3.90.660.10">
    <property type="match status" value="1"/>
</dbReference>
<dbReference type="InterPro" id="IPR036188">
    <property type="entry name" value="FAD/NAD-bd_sf"/>
</dbReference>
<dbReference type="SUPFAM" id="SSF51905">
    <property type="entry name" value="FAD/NAD(P)-binding domain"/>
    <property type="match status" value="1"/>
</dbReference>
<gene>
    <name evidence="2" type="ORF">FA13DRAFT_1790909</name>
</gene>
<evidence type="ECO:0000313" key="3">
    <source>
        <dbReference type="Proteomes" id="UP000298030"/>
    </source>
</evidence>
<dbReference type="PANTHER" id="PTHR10742">
    <property type="entry name" value="FLAVIN MONOAMINE OXIDASE"/>
    <property type="match status" value="1"/>
</dbReference>
<dbReference type="Gene3D" id="3.50.50.60">
    <property type="entry name" value="FAD/NAD(P)-binding domain"/>
    <property type="match status" value="1"/>
</dbReference>
<sequence>MSWIGWGSTPGPSIPIVASHEGIIPAGILGGGMAGLYAALMLASQGIPFQILEATDRIGGRCYRHHFEGGGEWDYYDVGAMRYLLPSDSQNGLHKRLRKLFDYLGTEFLEYIPRTAQGRRYYNGVNARFSNETESFRAKELGVPNPYVLAGIDALCTDFIERLARPILRSLEDGTVDVWKDFKNLYDRHSTRSYLQFVHVPNQELQTQFEIPATGLPTSVINWMETLDNSTGSYDRALTETLLDAIAFGVVGDVPEWKCIRGGSSVLPEETLRKIKELSQGIRGVPSEMVMKKAPVTAIRPKDVSIVSPLIVTAGGKDYTFTHVIPTLQYGPATKIGMRFESAWWKEDKQIGGQSFTDLPIRTVVYPSYGDNQESNVLLASYCWTGDAEKLGSLINAQGADDAPTDARRPSTNLSFMTLPLSTK</sequence>
<reference evidence="2 3" key="1">
    <citation type="journal article" date="2019" name="Nat. Ecol. Evol.">
        <title>Megaphylogeny resolves global patterns of mushroom evolution.</title>
        <authorList>
            <person name="Varga T."/>
            <person name="Krizsan K."/>
            <person name="Foldi C."/>
            <person name="Dima B."/>
            <person name="Sanchez-Garcia M."/>
            <person name="Sanchez-Ramirez S."/>
            <person name="Szollosi G.J."/>
            <person name="Szarkandi J.G."/>
            <person name="Papp V."/>
            <person name="Albert L."/>
            <person name="Andreopoulos W."/>
            <person name="Angelini C."/>
            <person name="Antonin V."/>
            <person name="Barry K.W."/>
            <person name="Bougher N.L."/>
            <person name="Buchanan P."/>
            <person name="Buyck B."/>
            <person name="Bense V."/>
            <person name="Catcheside P."/>
            <person name="Chovatia M."/>
            <person name="Cooper J."/>
            <person name="Damon W."/>
            <person name="Desjardin D."/>
            <person name="Finy P."/>
            <person name="Geml J."/>
            <person name="Haridas S."/>
            <person name="Hughes K."/>
            <person name="Justo A."/>
            <person name="Karasinski D."/>
            <person name="Kautmanova I."/>
            <person name="Kiss B."/>
            <person name="Kocsube S."/>
            <person name="Kotiranta H."/>
            <person name="LaButti K.M."/>
            <person name="Lechner B.E."/>
            <person name="Liimatainen K."/>
            <person name="Lipzen A."/>
            <person name="Lukacs Z."/>
            <person name="Mihaltcheva S."/>
            <person name="Morgado L.N."/>
            <person name="Niskanen T."/>
            <person name="Noordeloos M.E."/>
            <person name="Ohm R.A."/>
            <person name="Ortiz-Santana B."/>
            <person name="Ovrebo C."/>
            <person name="Racz N."/>
            <person name="Riley R."/>
            <person name="Savchenko A."/>
            <person name="Shiryaev A."/>
            <person name="Soop K."/>
            <person name="Spirin V."/>
            <person name="Szebenyi C."/>
            <person name="Tomsovsky M."/>
            <person name="Tulloss R.E."/>
            <person name="Uehling J."/>
            <person name="Grigoriev I.V."/>
            <person name="Vagvolgyi C."/>
            <person name="Papp T."/>
            <person name="Martin F.M."/>
            <person name="Miettinen O."/>
            <person name="Hibbett D.S."/>
            <person name="Nagy L.G."/>
        </authorList>
    </citation>
    <scope>NUCLEOTIDE SEQUENCE [LARGE SCALE GENOMIC DNA]</scope>
    <source>
        <strain evidence="2 3">FP101781</strain>
    </source>
</reference>
<protein>
    <recommendedName>
        <fullName evidence="1">Amine oxidase domain-containing protein</fullName>
    </recommendedName>
</protein>
<dbReference type="OrthoDB" id="7777654at2759"/>
<proteinExistence type="predicted"/>
<evidence type="ECO:0000259" key="1">
    <source>
        <dbReference type="Pfam" id="PF01593"/>
    </source>
</evidence>
<accession>A0A4Y7TD42</accession>
<keyword evidence="3" id="KW-1185">Reference proteome</keyword>
<name>A0A4Y7TD42_COPMI</name>
<dbReference type="PANTHER" id="PTHR10742:SF342">
    <property type="entry name" value="AMINE OXIDASE"/>
    <property type="match status" value="1"/>
</dbReference>
<dbReference type="Proteomes" id="UP000298030">
    <property type="component" value="Unassembled WGS sequence"/>
</dbReference>
<dbReference type="AlphaFoldDB" id="A0A4Y7TD42"/>
<feature type="domain" description="Amine oxidase" evidence="1">
    <location>
        <begin position="33"/>
        <end position="127"/>
    </location>
</feature>
<dbReference type="GO" id="GO:0009063">
    <property type="term" value="P:amino acid catabolic process"/>
    <property type="evidence" value="ECO:0007669"/>
    <property type="project" value="TreeGrafter"/>
</dbReference>
<dbReference type="STRING" id="71717.A0A4Y7TD42"/>
<comment type="caution">
    <text evidence="2">The sequence shown here is derived from an EMBL/GenBank/DDBJ whole genome shotgun (WGS) entry which is preliminary data.</text>
</comment>
<dbReference type="InterPro" id="IPR002937">
    <property type="entry name" value="Amino_oxidase"/>
</dbReference>
<organism evidence="2 3">
    <name type="scientific">Coprinellus micaceus</name>
    <name type="common">Glistening ink-cap mushroom</name>
    <name type="synonym">Coprinus micaceus</name>
    <dbReference type="NCBI Taxonomy" id="71717"/>
    <lineage>
        <taxon>Eukaryota</taxon>
        <taxon>Fungi</taxon>
        <taxon>Dikarya</taxon>
        <taxon>Basidiomycota</taxon>
        <taxon>Agaricomycotina</taxon>
        <taxon>Agaricomycetes</taxon>
        <taxon>Agaricomycetidae</taxon>
        <taxon>Agaricales</taxon>
        <taxon>Agaricineae</taxon>
        <taxon>Psathyrellaceae</taxon>
        <taxon>Coprinellus</taxon>
    </lineage>
</organism>
<dbReference type="Pfam" id="PF01593">
    <property type="entry name" value="Amino_oxidase"/>
    <property type="match status" value="2"/>
</dbReference>
<dbReference type="EMBL" id="QPFP01000016">
    <property type="protein sequence ID" value="TEB32060.1"/>
    <property type="molecule type" value="Genomic_DNA"/>
</dbReference>
<feature type="domain" description="Amine oxidase" evidence="1">
    <location>
        <begin position="321"/>
        <end position="389"/>
    </location>
</feature>
<dbReference type="GO" id="GO:0001716">
    <property type="term" value="F:L-amino-acid oxidase activity"/>
    <property type="evidence" value="ECO:0007669"/>
    <property type="project" value="TreeGrafter"/>
</dbReference>